<gene>
    <name evidence="1" type="ORF">BRE01_43550</name>
</gene>
<accession>A0ABQ0TUR6</accession>
<dbReference type="Proteomes" id="UP000319578">
    <property type="component" value="Unassembled WGS sequence"/>
</dbReference>
<organism evidence="1 2">
    <name type="scientific">Brevibacillus reuszeri</name>
    <dbReference type="NCBI Taxonomy" id="54915"/>
    <lineage>
        <taxon>Bacteria</taxon>
        <taxon>Bacillati</taxon>
        <taxon>Bacillota</taxon>
        <taxon>Bacilli</taxon>
        <taxon>Bacillales</taxon>
        <taxon>Paenibacillaceae</taxon>
        <taxon>Brevibacillus</taxon>
    </lineage>
</organism>
<proteinExistence type="predicted"/>
<name>A0ABQ0TUR6_9BACL</name>
<reference evidence="1 2" key="1">
    <citation type="submission" date="2019-06" db="EMBL/GenBank/DDBJ databases">
        <title>Whole genome shotgun sequence of Brevibacillus reuszeri NBRC 15719.</title>
        <authorList>
            <person name="Hosoyama A."/>
            <person name="Uohara A."/>
            <person name="Ohji S."/>
            <person name="Ichikawa N."/>
        </authorList>
    </citation>
    <scope>NUCLEOTIDE SEQUENCE [LARGE SCALE GENOMIC DNA]</scope>
    <source>
        <strain evidence="1 2">NBRC 15719</strain>
    </source>
</reference>
<protein>
    <submittedName>
        <fullName evidence="1">Uncharacterized protein</fullName>
    </submittedName>
</protein>
<dbReference type="RefSeq" id="WP_084765810.1">
    <property type="nucleotide sequence ID" value="NZ_BJON01000016.1"/>
</dbReference>
<comment type="caution">
    <text evidence="1">The sequence shown here is derived from an EMBL/GenBank/DDBJ whole genome shotgun (WGS) entry which is preliminary data.</text>
</comment>
<keyword evidence="2" id="KW-1185">Reference proteome</keyword>
<dbReference type="EMBL" id="BJON01000016">
    <property type="protein sequence ID" value="GED70653.1"/>
    <property type="molecule type" value="Genomic_DNA"/>
</dbReference>
<evidence type="ECO:0000313" key="1">
    <source>
        <dbReference type="EMBL" id="GED70653.1"/>
    </source>
</evidence>
<sequence length="57" mass="6026">MIYRVTNGDLCVGSLKVVNIVTGSSLFIGDTKTVTLVSSYETPPESVIVGVTTPLRP</sequence>
<evidence type="ECO:0000313" key="2">
    <source>
        <dbReference type="Proteomes" id="UP000319578"/>
    </source>
</evidence>